<feature type="domain" description="DUF7791" evidence="4">
    <location>
        <begin position="618"/>
        <end position="722"/>
    </location>
</feature>
<feature type="compositionally biased region" description="Acidic residues" evidence="2">
    <location>
        <begin position="276"/>
        <end position="297"/>
    </location>
</feature>
<comment type="caution">
    <text evidence="5">The sequence shown here is derived from an EMBL/GenBank/DDBJ whole genome shotgun (WGS) entry which is preliminary data.</text>
</comment>
<keyword evidence="1" id="KW-0677">Repeat</keyword>
<proteinExistence type="predicted"/>
<dbReference type="OrthoDB" id="5086500at2759"/>
<feature type="region of interest" description="Disordered" evidence="2">
    <location>
        <begin position="274"/>
        <end position="297"/>
    </location>
</feature>
<dbReference type="HOGENOM" id="CLU_002341_0_0_1"/>
<keyword evidence="6" id="KW-1185">Reference proteome</keyword>
<evidence type="ECO:0000259" key="4">
    <source>
        <dbReference type="Pfam" id="PF25053"/>
    </source>
</evidence>
<reference evidence="5 6" key="1">
    <citation type="journal article" date="2014" name="Genome Announc.">
        <title>Draft genome sequence of the pathogenic fungus Scedosporium apiospermum.</title>
        <authorList>
            <person name="Vandeputte P."/>
            <person name="Ghamrawi S."/>
            <person name="Rechenmann M."/>
            <person name="Iltis A."/>
            <person name="Giraud S."/>
            <person name="Fleury M."/>
            <person name="Thornton C."/>
            <person name="Delhaes L."/>
            <person name="Meyer W."/>
            <person name="Papon N."/>
            <person name="Bouchara J.P."/>
        </authorList>
    </citation>
    <scope>NUCLEOTIDE SEQUENCE [LARGE SCALE GENOMIC DNA]</scope>
    <source>
        <strain evidence="5 6">IHEM 14462</strain>
    </source>
</reference>
<dbReference type="GeneID" id="27720646"/>
<dbReference type="InterPro" id="IPR027417">
    <property type="entry name" value="P-loop_NTPase"/>
</dbReference>
<dbReference type="Pfam" id="PF24883">
    <property type="entry name" value="NPHP3_N"/>
    <property type="match status" value="1"/>
</dbReference>
<organism evidence="5 6">
    <name type="scientific">Pseudallescheria apiosperma</name>
    <name type="common">Scedosporium apiospermum</name>
    <dbReference type="NCBI Taxonomy" id="563466"/>
    <lineage>
        <taxon>Eukaryota</taxon>
        <taxon>Fungi</taxon>
        <taxon>Dikarya</taxon>
        <taxon>Ascomycota</taxon>
        <taxon>Pezizomycotina</taxon>
        <taxon>Sordariomycetes</taxon>
        <taxon>Hypocreomycetidae</taxon>
        <taxon>Microascales</taxon>
        <taxon>Microascaceae</taxon>
        <taxon>Scedosporium</taxon>
    </lineage>
</organism>
<dbReference type="Proteomes" id="UP000028545">
    <property type="component" value="Unassembled WGS sequence"/>
</dbReference>
<dbReference type="OMA" id="VIKMACA"/>
<dbReference type="InterPro" id="IPR056884">
    <property type="entry name" value="NPHP3-like_N"/>
</dbReference>
<evidence type="ECO:0008006" key="7">
    <source>
        <dbReference type="Google" id="ProtNLM"/>
    </source>
</evidence>
<sequence length="973" mass="111789">MSGVEAAAGISLLCNIIQIATFLRDVITAYKSIEDNHTPDPRLAQMCEAVRGLYGRVFDEVNDERPLRQGQQALVDAAQKCVERTEELNHMVSRLAVRENSPRLRKTMTKISRSVLSMWQKKDLEALEKDLGRYQGLVDTQLLLHLSSQTRSSEQQHLKSFSRLDDRLKQVLESYETENSTIQQFILTENGRIKTCVTETGSDITRQLATVESAIRSDINKVENNRLDERSKAEQEKRHKRLLESLYFPERNARWNRIEENYPRTFRWIFSTPGDSLDEMEEDDSDENEEDESDEDEISLADVATFVPWLRSDSKMFWISGKPGSGKSTLMKYIITSPETLEHLQEWNPDVRLIHHFFWKPGVPMQNSVDGMLCSLLYQMLEHQPSLAESFSGNGFNSTSKKTYHDWSTKELREALFRLLGTANTHFCIFLDGLDEAVEHLRKFDIKSLLDELAELDCVKTCASSRPEPKFMTYFVDTDQLAVHNLTRLDIEMLVLERLENMQIQPYFRQHLAHIVVERAQGVFMWVILVLNSIQMGIECQETPKACLQRVSRMEQDLDSLYREMWTRATHHGIDTSTAILYFDLVVGRRLFFEETKFSKVSLLELAMMADGGGLLESSFENNSVLTAENLLELAEKTMKQIEVGCAGLLECTPESALDSFQVRSDSKKLGEYGKIQVDFTHRTVFDFFTDSEYGRSILSKSSLTDEECFMRTLKAIMLECRYLDIIATGIFAEDTAGTVMKSTTIMEIVKCAQNYEADRSETLEAADWIIQVLWKWHLEGYWSDNNSTATEKNYFLPKEPAKIHLLKFVEALTAFYPRMACKFIQDLQASDLPDLLPMILYRACPDKPPGSGYDGQRVVRHALSLFRKLSDNGESTIQGGLSQTMSLAFSFLLRQMTLNLDETHQQGRLLDRYRNPLRSAVVTIESFAKLETFDHPWDQSFLLMLGFDFERGLIKWDVTVDDYELASMVTVL</sequence>
<dbReference type="VEuPathDB" id="FungiDB:SAPIO_CDS1574"/>
<dbReference type="EMBL" id="JOWA01000066">
    <property type="protein sequence ID" value="KEZ45768.1"/>
    <property type="molecule type" value="Genomic_DNA"/>
</dbReference>
<dbReference type="InterPro" id="IPR056693">
    <property type="entry name" value="DUF7791"/>
</dbReference>
<dbReference type="PANTHER" id="PTHR10039">
    <property type="entry name" value="AMELOGENIN"/>
    <property type="match status" value="1"/>
</dbReference>
<name>A0A084GEK6_PSEDA</name>
<evidence type="ECO:0000313" key="5">
    <source>
        <dbReference type="EMBL" id="KEZ45768.1"/>
    </source>
</evidence>
<protein>
    <recommendedName>
        <fullName evidence="7">NACHT domain-containing protein</fullName>
    </recommendedName>
</protein>
<evidence type="ECO:0000313" key="6">
    <source>
        <dbReference type="Proteomes" id="UP000028545"/>
    </source>
</evidence>
<accession>A0A084GEK6</accession>
<evidence type="ECO:0000256" key="1">
    <source>
        <dbReference type="ARBA" id="ARBA00022737"/>
    </source>
</evidence>
<evidence type="ECO:0000256" key="2">
    <source>
        <dbReference type="SAM" id="MobiDB-lite"/>
    </source>
</evidence>
<dbReference type="SUPFAM" id="SSF52540">
    <property type="entry name" value="P-loop containing nucleoside triphosphate hydrolases"/>
    <property type="match status" value="1"/>
</dbReference>
<feature type="domain" description="Nephrocystin 3-like N-terminal" evidence="3">
    <location>
        <begin position="304"/>
        <end position="466"/>
    </location>
</feature>
<dbReference type="AlphaFoldDB" id="A0A084GEK6"/>
<evidence type="ECO:0000259" key="3">
    <source>
        <dbReference type="Pfam" id="PF24883"/>
    </source>
</evidence>
<dbReference type="RefSeq" id="XP_016645567.1">
    <property type="nucleotide sequence ID" value="XM_016784810.1"/>
</dbReference>
<dbReference type="Gene3D" id="3.40.50.300">
    <property type="entry name" value="P-loop containing nucleotide triphosphate hydrolases"/>
    <property type="match status" value="1"/>
</dbReference>
<dbReference type="KEGG" id="sapo:SAPIO_CDS1574"/>
<dbReference type="PANTHER" id="PTHR10039:SF5">
    <property type="entry name" value="NACHT DOMAIN-CONTAINING PROTEIN"/>
    <property type="match status" value="1"/>
</dbReference>
<gene>
    <name evidence="5" type="ORF">SAPIO_CDS1574</name>
</gene>
<dbReference type="Pfam" id="PF25053">
    <property type="entry name" value="DUF7791"/>
    <property type="match status" value="1"/>
</dbReference>